<dbReference type="Pfam" id="PF25995">
    <property type="entry name" value="STB6_N"/>
    <property type="match status" value="1"/>
</dbReference>
<feature type="region of interest" description="Disordered" evidence="1">
    <location>
        <begin position="788"/>
        <end position="843"/>
    </location>
</feature>
<dbReference type="Proteomes" id="UP000780801">
    <property type="component" value="Unassembled WGS sequence"/>
</dbReference>
<dbReference type="GO" id="GO:0070822">
    <property type="term" value="C:Sin3-type complex"/>
    <property type="evidence" value="ECO:0007669"/>
    <property type="project" value="TreeGrafter"/>
</dbReference>
<feature type="compositionally biased region" description="Polar residues" evidence="1">
    <location>
        <begin position="802"/>
        <end position="828"/>
    </location>
</feature>
<dbReference type="PANTHER" id="PTHR31011:SF2">
    <property type="entry name" value="PROTEIN STB2-RELATED"/>
    <property type="match status" value="1"/>
</dbReference>
<feature type="compositionally biased region" description="Polar residues" evidence="1">
    <location>
        <begin position="401"/>
        <end position="420"/>
    </location>
</feature>
<dbReference type="AlphaFoldDB" id="A0A9P6G3E6"/>
<dbReference type="EMBL" id="JAABOA010000069">
    <property type="protein sequence ID" value="KAF9586126.1"/>
    <property type="molecule type" value="Genomic_DNA"/>
</dbReference>
<dbReference type="PANTHER" id="PTHR31011">
    <property type="entry name" value="PROTEIN STB2-RELATED"/>
    <property type="match status" value="1"/>
</dbReference>
<feature type="region of interest" description="Disordered" evidence="1">
    <location>
        <begin position="400"/>
        <end position="430"/>
    </location>
</feature>
<feature type="domain" description="STB6-like N-terminal" evidence="2">
    <location>
        <begin position="7"/>
        <end position="146"/>
    </location>
</feature>
<evidence type="ECO:0000256" key="1">
    <source>
        <dbReference type="SAM" id="MobiDB-lite"/>
    </source>
</evidence>
<protein>
    <recommendedName>
        <fullName evidence="2">STB6-like N-terminal domain-containing protein</fullName>
    </recommendedName>
</protein>
<evidence type="ECO:0000313" key="3">
    <source>
        <dbReference type="EMBL" id="KAF9586126.1"/>
    </source>
</evidence>
<reference evidence="3" key="1">
    <citation type="journal article" date="2020" name="Fungal Divers.">
        <title>Resolving the Mortierellaceae phylogeny through synthesis of multi-gene phylogenetics and phylogenomics.</title>
        <authorList>
            <person name="Vandepol N."/>
            <person name="Liber J."/>
            <person name="Desiro A."/>
            <person name="Na H."/>
            <person name="Kennedy M."/>
            <person name="Barry K."/>
            <person name="Grigoriev I.V."/>
            <person name="Miller A.N."/>
            <person name="O'Donnell K."/>
            <person name="Stajich J.E."/>
            <person name="Bonito G."/>
        </authorList>
    </citation>
    <scope>NUCLEOTIDE SEQUENCE</scope>
    <source>
        <strain evidence="3">KOD1015</strain>
    </source>
</reference>
<organism evidence="3 4">
    <name type="scientific">Lunasporangiospora selenospora</name>
    <dbReference type="NCBI Taxonomy" id="979761"/>
    <lineage>
        <taxon>Eukaryota</taxon>
        <taxon>Fungi</taxon>
        <taxon>Fungi incertae sedis</taxon>
        <taxon>Mucoromycota</taxon>
        <taxon>Mortierellomycotina</taxon>
        <taxon>Mortierellomycetes</taxon>
        <taxon>Mortierellales</taxon>
        <taxon>Mortierellaceae</taxon>
        <taxon>Lunasporangiospora</taxon>
    </lineage>
</organism>
<dbReference type="InterPro" id="IPR059025">
    <property type="entry name" value="STB6_N"/>
</dbReference>
<evidence type="ECO:0000259" key="2">
    <source>
        <dbReference type="Pfam" id="PF25995"/>
    </source>
</evidence>
<accession>A0A9P6G3E6</accession>
<gene>
    <name evidence="3" type="ORF">BGW38_009396</name>
</gene>
<feature type="compositionally biased region" description="Polar residues" evidence="1">
    <location>
        <begin position="567"/>
        <end position="576"/>
    </location>
</feature>
<name>A0A9P6G3E6_9FUNG</name>
<sequence length="843" mass="93772">MPLQPGSYVFCERESIREICKDTPGIHIEHEDVVLEGYQIYLVEQWAIERNREVSTAVSFTGDPVHTIHAIVIAVDQPSVDCPRLEKVLDLLRVAKARAKETPYGQLFVTNLSSFASSLNIVLVPKDGNFDTYRRRFYLNLNLRRMGCSGRSALTLKPPSDAQREKFNQLYRISDSTDFEATVIRLSALVQNCLVVFGLFNLQHVDGLLCDATEMGLSRFYEMFLSSKMQRPSTETVLDPGVLAGMFSKLSNIRGKLQHLVNNVPKDPFAEPVAFLSAVKSFQSKKSELTSGELDVKTADAISAAYQSSFNPQGLKVHKVLKSKIEDFSGMTTTNTEGETMDLEVFAKNIHSDSLKQVWRGKTKHKPDMADALASGDWLTGGKELGRSLVRGLAKTKQETKMASQSLKTIATGKSRQSLQIPKGKQGPIAGLKEGNMTDDTLAAPIQQELANLKSDDERSEEYESEVAPMSVVTGTTQNNGSEEETSVTTTVDPSKPDPPEPPVIKCFNLTGRRGLRRSLSMTAIQGQGRARERPHDQGINSRNISGLSLEPLWKESQQPDNRKRSLSYSSQEYNKPSNAKQLSSLVVECDPQTYFLYHLLKEKEESLRVSFQKLQLVEQDLTAQLESLSAIVDERSFQFEEIEREAMAILAERRELMTEVLEKEHATQRSVYNLEGMIGKLIEMRDFTGAFFDKISYLDTKLPASQRRLALWMDKLQALQSQWFRTIGGYVMPYAPQGVRTRFLEWERDVQLATAKARETRSDVDYNLVAGTLSSGSVTGASSHTLGAAGSNVHPSRAMSVGSSGLKSSYHQTNEAMHAGSDTTESGITKRGMMNNKAALTL</sequence>
<dbReference type="InterPro" id="IPR038919">
    <property type="entry name" value="STB2/STB2"/>
</dbReference>
<evidence type="ECO:0000313" key="4">
    <source>
        <dbReference type="Proteomes" id="UP000780801"/>
    </source>
</evidence>
<proteinExistence type="predicted"/>
<dbReference type="OrthoDB" id="19806at2759"/>
<keyword evidence="4" id="KW-1185">Reference proteome</keyword>
<feature type="region of interest" description="Disordered" evidence="1">
    <location>
        <begin position="453"/>
        <end position="504"/>
    </location>
</feature>
<feature type="region of interest" description="Disordered" evidence="1">
    <location>
        <begin position="524"/>
        <end position="576"/>
    </location>
</feature>
<comment type="caution">
    <text evidence="3">The sequence shown here is derived from an EMBL/GenBank/DDBJ whole genome shotgun (WGS) entry which is preliminary data.</text>
</comment>